<gene>
    <name evidence="3" type="ORF">DME_LOCUS9898</name>
</gene>
<dbReference type="OrthoDB" id="10266451at2759"/>
<evidence type="ECO:0000259" key="2">
    <source>
        <dbReference type="PROSITE" id="PS51180"/>
    </source>
</evidence>
<dbReference type="InterPro" id="IPR038499">
    <property type="entry name" value="BRO1_sf"/>
</dbReference>
<evidence type="ECO:0000313" key="4">
    <source>
        <dbReference type="Proteomes" id="UP000038040"/>
    </source>
</evidence>
<dbReference type="Proteomes" id="UP000038040">
    <property type="component" value="Unplaced"/>
</dbReference>
<dbReference type="Proteomes" id="UP000274756">
    <property type="component" value="Unassembled WGS sequence"/>
</dbReference>
<dbReference type="SMART" id="SM01041">
    <property type="entry name" value="BRO1"/>
    <property type="match status" value="1"/>
</dbReference>
<dbReference type="AlphaFoldDB" id="A0A158Q5F7"/>
<reference evidence="6" key="1">
    <citation type="submission" date="2016-04" db="UniProtKB">
        <authorList>
            <consortium name="WormBaseParasite"/>
        </authorList>
    </citation>
    <scope>IDENTIFICATION</scope>
</reference>
<proteinExistence type="inferred from homology"/>
<reference evidence="3 5" key="2">
    <citation type="submission" date="2018-11" db="EMBL/GenBank/DDBJ databases">
        <authorList>
            <consortium name="Pathogen Informatics"/>
        </authorList>
    </citation>
    <scope>NUCLEOTIDE SEQUENCE [LARGE SCALE GENOMIC DNA]</scope>
</reference>
<sequence>MAHWFHRNPIKATDKVTFDLKSVATTEQCIQICNDLRVRRKNLLELFTSAHNDLEIVTNEFNQYLSLFMGFIYEVPRNTEKKLAASKLLPLIRFTWANSMLGETVCEVSNSWFEVLNMLVNMALWLMKHAASISARDEVSETESKRIYSCLRRAAGMFIFVRSNIDKIERKQLLKGCDLDSSVLSAYITQCIAEAQEISVARAIELKHSSSLISSLTHNTSALFIEAGSLLLSYKYLHEQDQSIFSKWRFYLLLKAQIYLSYAYAFFGKDLLSNGKCGKAIRACKEGVSNFNLAEEYVQKYSGSSGPGMKAKPENHLFYRRIKPLLIRYLEQAERENGFIYHQTVADECPALDKTAEFGLARPEEFRLPPFNNVWSYSVYTSFNLSKATMPDFSKIKLSKKSLPPPKEEKLYETDLDPRNLSGCAVM</sequence>
<dbReference type="Pfam" id="PF03097">
    <property type="entry name" value="BRO1"/>
    <property type="match status" value="1"/>
</dbReference>
<dbReference type="PROSITE" id="PS51180">
    <property type="entry name" value="BRO1"/>
    <property type="match status" value="1"/>
</dbReference>
<dbReference type="EMBL" id="UYYG01001195">
    <property type="protein sequence ID" value="VDN59925.1"/>
    <property type="molecule type" value="Genomic_DNA"/>
</dbReference>
<keyword evidence="5" id="KW-1185">Reference proteome</keyword>
<accession>A0A158Q5F7</accession>
<dbReference type="InterPro" id="IPR004328">
    <property type="entry name" value="BRO1_dom"/>
</dbReference>
<evidence type="ECO:0000313" key="6">
    <source>
        <dbReference type="WBParaSite" id="DME_0000723001-mRNA-1"/>
    </source>
</evidence>
<evidence type="ECO:0000313" key="3">
    <source>
        <dbReference type="EMBL" id="VDN59925.1"/>
    </source>
</evidence>
<dbReference type="STRING" id="318479.A0A158Q5F7"/>
<dbReference type="WBParaSite" id="DME_0000723001-mRNA-1">
    <property type="protein sequence ID" value="DME_0000723001-mRNA-1"/>
    <property type="gene ID" value="DME_0000723001"/>
</dbReference>
<organism evidence="4 6">
    <name type="scientific">Dracunculus medinensis</name>
    <name type="common">Guinea worm</name>
    <dbReference type="NCBI Taxonomy" id="318479"/>
    <lineage>
        <taxon>Eukaryota</taxon>
        <taxon>Metazoa</taxon>
        <taxon>Ecdysozoa</taxon>
        <taxon>Nematoda</taxon>
        <taxon>Chromadorea</taxon>
        <taxon>Rhabditida</taxon>
        <taxon>Spirurina</taxon>
        <taxon>Dracunculoidea</taxon>
        <taxon>Dracunculidae</taxon>
        <taxon>Dracunculus</taxon>
    </lineage>
</organism>
<evidence type="ECO:0000256" key="1">
    <source>
        <dbReference type="ARBA" id="ARBA00008901"/>
    </source>
</evidence>
<dbReference type="Gene3D" id="1.25.40.280">
    <property type="entry name" value="alix/aip1 like domains"/>
    <property type="match status" value="1"/>
</dbReference>
<evidence type="ECO:0000313" key="5">
    <source>
        <dbReference type="Proteomes" id="UP000274756"/>
    </source>
</evidence>
<dbReference type="InterPro" id="IPR038898">
    <property type="entry name" value="BROX"/>
</dbReference>
<protein>
    <submittedName>
        <fullName evidence="6">BRO1 domain-containing protein</fullName>
    </submittedName>
</protein>
<feature type="domain" description="BRO1" evidence="2">
    <location>
        <begin position="94"/>
        <end position="427"/>
    </location>
</feature>
<dbReference type="PANTHER" id="PTHR23032:SF13">
    <property type="entry name" value="BRO1 DOMAIN-CONTAINING PROTEIN BROX"/>
    <property type="match status" value="1"/>
</dbReference>
<comment type="similarity">
    <text evidence="1">Belongs to the BROX family.</text>
</comment>
<dbReference type="PANTHER" id="PTHR23032">
    <property type="entry name" value="BRO1 DOMAIN-CONTAINING PROTEIN BROX"/>
    <property type="match status" value="1"/>
</dbReference>
<name>A0A158Q5F7_DRAME</name>